<sequence length="63" mass="7150">MGKKFYKIRDPVTGYWHSPKDFDKPIPLLPLAKVQASNGDKGIHLLLCFTSATFLSSFVIYFT</sequence>
<keyword evidence="1" id="KW-0812">Transmembrane</keyword>
<keyword evidence="1" id="KW-1133">Transmembrane helix</keyword>
<proteinExistence type="predicted"/>
<accession>X1QX53</accession>
<dbReference type="EMBL" id="BARW01013890">
    <property type="protein sequence ID" value="GAI72858.1"/>
    <property type="molecule type" value="Genomic_DNA"/>
</dbReference>
<name>X1QX53_9ZZZZ</name>
<evidence type="ECO:0000256" key="1">
    <source>
        <dbReference type="SAM" id="Phobius"/>
    </source>
</evidence>
<feature type="transmembrane region" description="Helical" evidence="1">
    <location>
        <begin position="43"/>
        <end position="62"/>
    </location>
</feature>
<evidence type="ECO:0000313" key="2">
    <source>
        <dbReference type="EMBL" id="GAI72858.1"/>
    </source>
</evidence>
<dbReference type="AlphaFoldDB" id="X1QX53"/>
<gene>
    <name evidence="2" type="ORF">S12H4_25093</name>
</gene>
<feature type="non-terminal residue" evidence="2">
    <location>
        <position position="63"/>
    </location>
</feature>
<comment type="caution">
    <text evidence="2">The sequence shown here is derived from an EMBL/GenBank/DDBJ whole genome shotgun (WGS) entry which is preliminary data.</text>
</comment>
<reference evidence="2" key="1">
    <citation type="journal article" date="2014" name="Front. Microbiol.">
        <title>High frequency of phylogenetically diverse reductive dehalogenase-homologous genes in deep subseafloor sedimentary metagenomes.</title>
        <authorList>
            <person name="Kawai M."/>
            <person name="Futagami T."/>
            <person name="Toyoda A."/>
            <person name="Takaki Y."/>
            <person name="Nishi S."/>
            <person name="Hori S."/>
            <person name="Arai W."/>
            <person name="Tsubouchi T."/>
            <person name="Morono Y."/>
            <person name="Uchiyama I."/>
            <person name="Ito T."/>
            <person name="Fujiyama A."/>
            <person name="Inagaki F."/>
            <person name="Takami H."/>
        </authorList>
    </citation>
    <scope>NUCLEOTIDE SEQUENCE</scope>
    <source>
        <strain evidence="2">Expedition CK06-06</strain>
    </source>
</reference>
<organism evidence="2">
    <name type="scientific">marine sediment metagenome</name>
    <dbReference type="NCBI Taxonomy" id="412755"/>
    <lineage>
        <taxon>unclassified sequences</taxon>
        <taxon>metagenomes</taxon>
        <taxon>ecological metagenomes</taxon>
    </lineage>
</organism>
<keyword evidence="1" id="KW-0472">Membrane</keyword>
<protein>
    <submittedName>
        <fullName evidence="2">Uncharacterized protein</fullName>
    </submittedName>
</protein>